<comment type="caution">
    <text evidence="2">The sequence shown here is derived from an EMBL/GenBank/DDBJ whole genome shotgun (WGS) entry which is preliminary data.</text>
</comment>
<dbReference type="SUPFAM" id="SSF56925">
    <property type="entry name" value="OMPA-like"/>
    <property type="match status" value="1"/>
</dbReference>
<feature type="signal peptide" evidence="1">
    <location>
        <begin position="1"/>
        <end position="23"/>
    </location>
</feature>
<dbReference type="GO" id="GO:0055085">
    <property type="term" value="P:transmembrane transport"/>
    <property type="evidence" value="ECO:0007669"/>
    <property type="project" value="TreeGrafter"/>
</dbReference>
<reference evidence="2 3" key="1">
    <citation type="submission" date="2019-01" db="EMBL/GenBank/DDBJ databases">
        <title>Lacunisphaera sp. strain TWA-58.</title>
        <authorList>
            <person name="Chen W.-M."/>
        </authorList>
    </citation>
    <scope>NUCLEOTIDE SEQUENCE [LARGE SCALE GENOMIC DNA]</scope>
    <source>
        <strain evidence="2 3">TWA-58</strain>
    </source>
</reference>
<dbReference type="InterPro" id="IPR011250">
    <property type="entry name" value="OMP/PagP_B-barrel"/>
</dbReference>
<dbReference type="PANTHER" id="PTHR36920">
    <property type="match status" value="1"/>
</dbReference>
<proteinExistence type="predicted"/>
<dbReference type="InterPro" id="IPR005618">
    <property type="entry name" value="OMPW"/>
</dbReference>
<dbReference type="AlphaFoldDB" id="A0A4V1M5Y2"/>
<evidence type="ECO:0000313" key="2">
    <source>
        <dbReference type="EMBL" id="RXK53106.1"/>
    </source>
</evidence>
<keyword evidence="1" id="KW-0732">Signal</keyword>
<name>A0A4V1M5Y2_9BACT</name>
<dbReference type="Pfam" id="PF03922">
    <property type="entry name" value="OmpW"/>
    <property type="match status" value="1"/>
</dbReference>
<dbReference type="PANTHER" id="PTHR36920:SF1">
    <property type="entry name" value="OUTER MEMBRANE PROTEIN W"/>
    <property type="match status" value="1"/>
</dbReference>
<dbReference type="OrthoDB" id="9807574at2"/>
<dbReference type="RefSeq" id="WP_129048694.1">
    <property type="nucleotide sequence ID" value="NZ_SDHX01000002.1"/>
</dbReference>
<evidence type="ECO:0000313" key="3">
    <source>
        <dbReference type="Proteomes" id="UP000290218"/>
    </source>
</evidence>
<sequence>MNQTLRCFTHGALLLLCAVSLPAASPWSVRLRATYLQTVDKSDAFTALGVNFAADAVSVSDRLIPEVDIAYAFTDTLSAELVLTIPQKHSVSLAGIGQLGSFKHLPPTLLLQYRALPGASIRPYVAAGINYTLIFDEKLSVAGVPLGLESSSAGLALQAGVDWQLDERWSFNVDLKRANIRSDVSAGGAKLTEARLDPWLYAVGVRYQF</sequence>
<accession>A0A4V1M5Y2</accession>
<evidence type="ECO:0000256" key="1">
    <source>
        <dbReference type="SAM" id="SignalP"/>
    </source>
</evidence>
<keyword evidence="3" id="KW-1185">Reference proteome</keyword>
<dbReference type="Proteomes" id="UP000290218">
    <property type="component" value="Unassembled WGS sequence"/>
</dbReference>
<feature type="chain" id="PRO_5020655873" evidence="1">
    <location>
        <begin position="24"/>
        <end position="209"/>
    </location>
</feature>
<dbReference type="GO" id="GO:0019867">
    <property type="term" value="C:outer membrane"/>
    <property type="evidence" value="ECO:0007669"/>
    <property type="project" value="InterPro"/>
</dbReference>
<organism evidence="2 3">
    <name type="scientific">Oleiharenicola lentus</name>
    <dbReference type="NCBI Taxonomy" id="2508720"/>
    <lineage>
        <taxon>Bacteria</taxon>
        <taxon>Pseudomonadati</taxon>
        <taxon>Verrucomicrobiota</taxon>
        <taxon>Opitutia</taxon>
        <taxon>Opitutales</taxon>
        <taxon>Opitutaceae</taxon>
        <taxon>Oleiharenicola</taxon>
    </lineage>
</organism>
<gene>
    <name evidence="2" type="ORF">ESB00_15470</name>
</gene>
<dbReference type="Gene3D" id="2.40.160.20">
    <property type="match status" value="1"/>
</dbReference>
<dbReference type="EMBL" id="SDHX01000002">
    <property type="protein sequence ID" value="RXK53106.1"/>
    <property type="molecule type" value="Genomic_DNA"/>
</dbReference>
<protein>
    <submittedName>
        <fullName evidence="2">OmpW family protein</fullName>
    </submittedName>
</protein>